<name>A0ABW8M8P1_9ACTN</name>
<evidence type="ECO:0000256" key="4">
    <source>
        <dbReference type="ARBA" id="ARBA00022692"/>
    </source>
</evidence>
<sequence length="93" mass="10073">MSQPPDARPGASPRRWVALVYIGLAQLMIVLDMTIVNIALPSAQKDLGISDGDRQWVITAYTLAFGSLLLLGGRIADYTGRRRAFLIGLLGFA</sequence>
<keyword evidence="6 8" id="KW-0472">Membrane</keyword>
<evidence type="ECO:0000256" key="3">
    <source>
        <dbReference type="ARBA" id="ARBA00022475"/>
    </source>
</evidence>
<organism evidence="10 11">
    <name type="scientific">Streptomyces milbemycinicus</name>
    <dbReference type="NCBI Taxonomy" id="476552"/>
    <lineage>
        <taxon>Bacteria</taxon>
        <taxon>Bacillati</taxon>
        <taxon>Actinomycetota</taxon>
        <taxon>Actinomycetes</taxon>
        <taxon>Kitasatosporales</taxon>
        <taxon>Streptomycetaceae</taxon>
        <taxon>Streptomyces</taxon>
    </lineage>
</organism>
<dbReference type="Pfam" id="PF07690">
    <property type="entry name" value="MFS_1"/>
    <property type="match status" value="1"/>
</dbReference>
<proteinExistence type="predicted"/>
<keyword evidence="4 8" id="KW-0812">Transmembrane</keyword>
<feature type="transmembrane region" description="Helical" evidence="8">
    <location>
        <begin position="16"/>
        <end position="36"/>
    </location>
</feature>
<evidence type="ECO:0000313" key="11">
    <source>
        <dbReference type="Proteomes" id="UP001620295"/>
    </source>
</evidence>
<gene>
    <name evidence="10" type="ORF">ACI2L5_56800</name>
</gene>
<comment type="subcellular location">
    <subcellularLocation>
        <location evidence="1">Cell membrane</location>
        <topology evidence="1">Multi-pass membrane protein</topology>
    </subcellularLocation>
</comment>
<feature type="transmembrane region" description="Helical" evidence="8">
    <location>
        <begin position="56"/>
        <end position="76"/>
    </location>
</feature>
<keyword evidence="7" id="KW-0046">Antibiotic resistance</keyword>
<evidence type="ECO:0000256" key="2">
    <source>
        <dbReference type="ARBA" id="ARBA00022448"/>
    </source>
</evidence>
<evidence type="ECO:0000259" key="9">
    <source>
        <dbReference type="PROSITE" id="PS50850"/>
    </source>
</evidence>
<dbReference type="Proteomes" id="UP001620295">
    <property type="component" value="Unassembled WGS sequence"/>
</dbReference>
<dbReference type="Gene3D" id="1.20.1720.10">
    <property type="entry name" value="Multidrug resistance protein D"/>
    <property type="match status" value="1"/>
</dbReference>
<dbReference type="SUPFAM" id="SSF103473">
    <property type="entry name" value="MFS general substrate transporter"/>
    <property type="match status" value="1"/>
</dbReference>
<feature type="non-terminal residue" evidence="10">
    <location>
        <position position="93"/>
    </location>
</feature>
<dbReference type="InterPro" id="IPR036259">
    <property type="entry name" value="MFS_trans_sf"/>
</dbReference>
<evidence type="ECO:0000256" key="6">
    <source>
        <dbReference type="ARBA" id="ARBA00023136"/>
    </source>
</evidence>
<keyword evidence="5 8" id="KW-1133">Transmembrane helix</keyword>
<evidence type="ECO:0000313" key="10">
    <source>
        <dbReference type="EMBL" id="MFK4274228.1"/>
    </source>
</evidence>
<keyword evidence="11" id="KW-1185">Reference proteome</keyword>
<protein>
    <submittedName>
        <fullName evidence="10">MFS transporter</fullName>
    </submittedName>
</protein>
<keyword evidence="2" id="KW-0813">Transport</keyword>
<feature type="domain" description="Major facilitator superfamily (MFS) profile" evidence="9">
    <location>
        <begin position="18"/>
        <end position="93"/>
    </location>
</feature>
<dbReference type="PROSITE" id="PS50850">
    <property type="entry name" value="MFS"/>
    <property type="match status" value="1"/>
</dbReference>
<dbReference type="PANTHER" id="PTHR42718:SF46">
    <property type="entry name" value="BLR6921 PROTEIN"/>
    <property type="match status" value="1"/>
</dbReference>
<evidence type="ECO:0000256" key="7">
    <source>
        <dbReference type="ARBA" id="ARBA00023251"/>
    </source>
</evidence>
<dbReference type="InterPro" id="IPR011701">
    <property type="entry name" value="MFS"/>
</dbReference>
<evidence type="ECO:0000256" key="1">
    <source>
        <dbReference type="ARBA" id="ARBA00004651"/>
    </source>
</evidence>
<dbReference type="RefSeq" id="WP_404749807.1">
    <property type="nucleotide sequence ID" value="NZ_JBJDQH010000592.1"/>
</dbReference>
<accession>A0ABW8M8P1</accession>
<evidence type="ECO:0000256" key="8">
    <source>
        <dbReference type="SAM" id="Phobius"/>
    </source>
</evidence>
<evidence type="ECO:0000256" key="5">
    <source>
        <dbReference type="ARBA" id="ARBA00022989"/>
    </source>
</evidence>
<reference evidence="10 11" key="1">
    <citation type="submission" date="2024-11" db="EMBL/GenBank/DDBJ databases">
        <title>The Natural Products Discovery Center: Release of the First 8490 Sequenced Strains for Exploring Actinobacteria Biosynthetic Diversity.</title>
        <authorList>
            <person name="Kalkreuter E."/>
            <person name="Kautsar S.A."/>
            <person name="Yang D."/>
            <person name="Bader C.D."/>
            <person name="Teijaro C.N."/>
            <person name="Fluegel L."/>
            <person name="Davis C.M."/>
            <person name="Simpson J.R."/>
            <person name="Lauterbach L."/>
            <person name="Steele A.D."/>
            <person name="Gui C."/>
            <person name="Meng S."/>
            <person name="Li G."/>
            <person name="Viehrig K."/>
            <person name="Ye F."/>
            <person name="Su P."/>
            <person name="Kiefer A.F."/>
            <person name="Nichols A."/>
            <person name="Cepeda A.J."/>
            <person name="Yan W."/>
            <person name="Fan B."/>
            <person name="Jiang Y."/>
            <person name="Adhikari A."/>
            <person name="Zheng C.-J."/>
            <person name="Schuster L."/>
            <person name="Cowan T.M."/>
            <person name="Smanski M.J."/>
            <person name="Chevrette M.G."/>
            <person name="De Carvalho L.P.S."/>
            <person name="Shen B."/>
        </authorList>
    </citation>
    <scope>NUCLEOTIDE SEQUENCE [LARGE SCALE GENOMIC DNA]</scope>
    <source>
        <strain evidence="10 11">NPDC020863</strain>
    </source>
</reference>
<dbReference type="EMBL" id="JBJDQH010000592">
    <property type="protein sequence ID" value="MFK4274228.1"/>
    <property type="molecule type" value="Genomic_DNA"/>
</dbReference>
<dbReference type="PANTHER" id="PTHR42718">
    <property type="entry name" value="MAJOR FACILITATOR SUPERFAMILY MULTIDRUG TRANSPORTER MFSC"/>
    <property type="match status" value="1"/>
</dbReference>
<comment type="caution">
    <text evidence="10">The sequence shown here is derived from an EMBL/GenBank/DDBJ whole genome shotgun (WGS) entry which is preliminary data.</text>
</comment>
<dbReference type="InterPro" id="IPR020846">
    <property type="entry name" value="MFS_dom"/>
</dbReference>
<keyword evidence="3" id="KW-1003">Cell membrane</keyword>